<sequence>MGGRHVAEAVRASAERASGGDGIHWLAELPAEVFVEAEAGPGEVLFSVPLIPLRPPSVPVEFDAWLAMRHWYRALRDVADQEVVLVTGLLSWRPPDGPPVRGHLLSTPVQIVMDDRTERVDVVLAGPTSPRDRELLAGVPGYQPARADWVWDAVQAGQGFALQASTSDVLRKWCAVAFTAEGERDRPRGGEPAVAYRDDWTPGGAPGEIPAVRLAPALAVRRRPRRTGLAGHYDLLISQLADPPPDGLVRFLAADLRVLHLPEPKPDAAAELVAGMTAQGRRVLVVRSEPEPGGIPPRADLPEVPPLTGGEAAELLRLLTERRLAPPADPAALPDPNRIRALINVERAVPPEASGEVARRLRQFDPAVLTRLTGRVAQVDGILNELGLGGHPSRWPSGDPAARAFADILARRRPAVWERVTEMTVQAERAHRAARSLRGHRVVLPPDASPRDLADAAHELRAHLLTGGTLKRGPIRSSAQRRAETLLTTVTVDGHPPTTPALLEIVLTHLTAEITCQELHYVWEAAGVPFRTDLPLADRAARFAEAHARLARVRILTPVLSEVAELGIPLTHPLQWHGLTIGLAAAHLAAEADRATAALTALRDAVDPALTDLRAALDARDPDAYTRALHAVADSHRIRARRDTLLARLRSVHPDLAARMTADPSAFEPLARTWTTAWATARRTTPGAVPLWDVPAAIPPTPDSLDAIILDNVQNAGPEALFLLWYTPRVILLGPPGPGLPPVDTPRPPLPQDLHDSLAPTTPLYESLLSRALSQPPTPTPRPEPSAPAEPAARAETPTRPERPTPGEDLADAGTSARGEHRRHGEDLARGRTPAPGEDLARRGTHTRGEPPTPDEDRVQGRPPARGDRAAHGEFLVRGGSALHEIQGHGASAEDSARDEPSASGKSAQRARGDERASSAASRGSEAPANEKDAAQLKPPTDAEPSAPARVLADAEPSGPAGIRAQREDVARAAEAEVVGPHARASGSAPARDAGGVERADRQGDAASGELPAQGESPTQNEAGVRRGSTGPARGGASAGASAPGGEGASPGEVVPAVRIEPGRSIVSYAREDLRILVARLLRADPGLSEDEVVARATRLLACPADEAELVEVRIRYALHEGD</sequence>
<dbReference type="EMBL" id="JBHSIT010000007">
    <property type="protein sequence ID" value="MFC4910320.1"/>
    <property type="molecule type" value="Genomic_DNA"/>
</dbReference>
<feature type="compositionally biased region" description="Basic and acidic residues" evidence="1">
    <location>
        <begin position="995"/>
        <end position="1004"/>
    </location>
</feature>
<reference evidence="3" key="1">
    <citation type="journal article" date="2019" name="Int. J. Syst. Evol. Microbiol.">
        <title>The Global Catalogue of Microorganisms (GCM) 10K type strain sequencing project: providing services to taxonomists for standard genome sequencing and annotation.</title>
        <authorList>
            <consortium name="The Broad Institute Genomics Platform"/>
            <consortium name="The Broad Institute Genome Sequencing Center for Infectious Disease"/>
            <person name="Wu L."/>
            <person name="Ma J."/>
        </authorList>
    </citation>
    <scope>NUCLEOTIDE SEQUENCE [LARGE SCALE GENOMIC DNA]</scope>
    <source>
        <strain evidence="3">KLKA75</strain>
    </source>
</reference>
<feature type="compositionally biased region" description="Basic and acidic residues" evidence="1">
    <location>
        <begin position="855"/>
        <end position="872"/>
    </location>
</feature>
<gene>
    <name evidence="2" type="ORF">ACFPCY_23610</name>
</gene>
<comment type="caution">
    <text evidence="2">The sequence shown here is derived from an EMBL/GenBank/DDBJ whole genome shotgun (WGS) entry which is preliminary data.</text>
</comment>
<feature type="compositionally biased region" description="Basic and acidic residues" evidence="1">
    <location>
        <begin position="965"/>
        <end position="975"/>
    </location>
</feature>
<feature type="compositionally biased region" description="Gly residues" evidence="1">
    <location>
        <begin position="1033"/>
        <end position="1049"/>
    </location>
</feature>
<keyword evidence="3" id="KW-1185">Reference proteome</keyword>
<organism evidence="2 3">
    <name type="scientific">Actinomadura gamaensis</name>
    <dbReference type="NCBI Taxonomy" id="1763541"/>
    <lineage>
        <taxon>Bacteria</taxon>
        <taxon>Bacillati</taxon>
        <taxon>Actinomycetota</taxon>
        <taxon>Actinomycetes</taxon>
        <taxon>Streptosporangiales</taxon>
        <taxon>Thermomonosporaceae</taxon>
        <taxon>Actinomadura</taxon>
    </lineage>
</organism>
<feature type="region of interest" description="Disordered" evidence="1">
    <location>
        <begin position="740"/>
        <end position="759"/>
    </location>
</feature>
<accession>A0ABV9U433</accession>
<evidence type="ECO:0000313" key="3">
    <source>
        <dbReference type="Proteomes" id="UP001595872"/>
    </source>
</evidence>
<evidence type="ECO:0000256" key="1">
    <source>
        <dbReference type="SAM" id="MobiDB-lite"/>
    </source>
</evidence>
<feature type="compositionally biased region" description="Basic and acidic residues" evidence="1">
    <location>
        <begin position="797"/>
        <end position="806"/>
    </location>
</feature>
<dbReference type="RefSeq" id="WP_378258578.1">
    <property type="nucleotide sequence ID" value="NZ_JBHSIT010000007.1"/>
</dbReference>
<name>A0ABV9U433_9ACTN</name>
<feature type="compositionally biased region" description="Pro residues" evidence="1">
    <location>
        <begin position="740"/>
        <end position="751"/>
    </location>
</feature>
<feature type="compositionally biased region" description="Low complexity" evidence="1">
    <location>
        <begin position="918"/>
        <end position="927"/>
    </location>
</feature>
<protein>
    <submittedName>
        <fullName evidence="2">Uncharacterized protein</fullName>
    </submittedName>
</protein>
<dbReference type="Proteomes" id="UP001595872">
    <property type="component" value="Unassembled WGS sequence"/>
</dbReference>
<evidence type="ECO:0000313" key="2">
    <source>
        <dbReference type="EMBL" id="MFC4910320.1"/>
    </source>
</evidence>
<feature type="compositionally biased region" description="Pro residues" evidence="1">
    <location>
        <begin position="776"/>
        <end position="788"/>
    </location>
</feature>
<feature type="region of interest" description="Disordered" evidence="1">
    <location>
        <begin position="772"/>
        <end position="1056"/>
    </location>
</feature>
<proteinExistence type="predicted"/>